<dbReference type="SUPFAM" id="SSF47616">
    <property type="entry name" value="GST C-terminal domain-like"/>
    <property type="match status" value="1"/>
</dbReference>
<organism evidence="2 3">
    <name type="scientific">Oldenlandia corymbosa var. corymbosa</name>
    <dbReference type="NCBI Taxonomy" id="529605"/>
    <lineage>
        <taxon>Eukaryota</taxon>
        <taxon>Viridiplantae</taxon>
        <taxon>Streptophyta</taxon>
        <taxon>Embryophyta</taxon>
        <taxon>Tracheophyta</taxon>
        <taxon>Spermatophyta</taxon>
        <taxon>Magnoliopsida</taxon>
        <taxon>eudicotyledons</taxon>
        <taxon>Gunneridae</taxon>
        <taxon>Pentapetalae</taxon>
        <taxon>asterids</taxon>
        <taxon>lamiids</taxon>
        <taxon>Gentianales</taxon>
        <taxon>Rubiaceae</taxon>
        <taxon>Rubioideae</taxon>
        <taxon>Spermacoceae</taxon>
        <taxon>Hedyotis-Oldenlandia complex</taxon>
        <taxon>Oldenlandia</taxon>
    </lineage>
</organism>
<dbReference type="PANTHER" id="PTHR44372:SF1">
    <property type="entry name" value="ELONGATION FACTOR 1-GAMMA 3"/>
    <property type="match status" value="1"/>
</dbReference>
<evidence type="ECO:0000313" key="3">
    <source>
        <dbReference type="Proteomes" id="UP001161247"/>
    </source>
</evidence>
<gene>
    <name evidence="2" type="ORF">OLC1_LOCUS19569</name>
</gene>
<dbReference type="Proteomes" id="UP001161247">
    <property type="component" value="Chromosome 7"/>
</dbReference>
<dbReference type="Gene3D" id="1.20.1050.10">
    <property type="match status" value="1"/>
</dbReference>
<sequence length="164" mass="18284">MGVTNKTPQFLKMNPLGKGKIEQWIDFATTEIDANTGQWLYPRLGYQVYLPPAEEAAISALKKALGALNTHLASRTFLVGDTVVLADVIFTYKYAFGKMLVIGSEPPFKVKGLWLFSMWKEVDINDEGQKVHVNKMIQDAELFKGEALLLDAKCFKQTVGMLPA</sequence>
<feature type="domain" description="GST C-terminal" evidence="1">
    <location>
        <begin position="14"/>
        <end position="143"/>
    </location>
</feature>
<reference evidence="2" key="1">
    <citation type="submission" date="2023-03" db="EMBL/GenBank/DDBJ databases">
        <authorList>
            <person name="Julca I."/>
        </authorList>
    </citation>
    <scope>NUCLEOTIDE SEQUENCE</scope>
</reference>
<dbReference type="InterPro" id="IPR010987">
    <property type="entry name" value="Glutathione-S-Trfase_C-like"/>
</dbReference>
<dbReference type="InterPro" id="IPR036282">
    <property type="entry name" value="Glutathione-S-Trfase_C_sf"/>
</dbReference>
<dbReference type="PANTHER" id="PTHR44372">
    <property type="entry name" value="ELONGATION FACTOR 1-GAMMA 1-RELATED"/>
    <property type="match status" value="1"/>
</dbReference>
<dbReference type="InterPro" id="IPR044628">
    <property type="entry name" value="EF-1-gamma_plant"/>
</dbReference>
<accession>A0AAV1DWZ4</accession>
<dbReference type="GO" id="GO:0003746">
    <property type="term" value="F:translation elongation factor activity"/>
    <property type="evidence" value="ECO:0007669"/>
    <property type="project" value="InterPro"/>
</dbReference>
<evidence type="ECO:0000259" key="1">
    <source>
        <dbReference type="PROSITE" id="PS50405"/>
    </source>
</evidence>
<dbReference type="EMBL" id="OX459124">
    <property type="protein sequence ID" value="CAI9112355.1"/>
    <property type="molecule type" value="Genomic_DNA"/>
</dbReference>
<dbReference type="SUPFAM" id="SSF89942">
    <property type="entry name" value="eEF1-gamma domain"/>
    <property type="match status" value="1"/>
</dbReference>
<evidence type="ECO:0000313" key="2">
    <source>
        <dbReference type="EMBL" id="CAI9112355.1"/>
    </source>
</evidence>
<proteinExistence type="predicted"/>
<dbReference type="AlphaFoldDB" id="A0AAV1DWZ4"/>
<name>A0AAV1DWZ4_OLDCO</name>
<keyword evidence="3" id="KW-1185">Reference proteome</keyword>
<dbReference type="InterPro" id="IPR036433">
    <property type="entry name" value="EF1B_G_C_sf"/>
</dbReference>
<dbReference type="GO" id="GO:0004364">
    <property type="term" value="F:glutathione transferase activity"/>
    <property type="evidence" value="ECO:0007669"/>
    <property type="project" value="InterPro"/>
</dbReference>
<protein>
    <submittedName>
        <fullName evidence="2">OLC1v1012795C1</fullName>
    </submittedName>
</protein>
<dbReference type="PROSITE" id="PS50405">
    <property type="entry name" value="GST_CTER"/>
    <property type="match status" value="1"/>
</dbReference>